<dbReference type="NCBIfam" id="TIGR02601">
    <property type="entry name" value="autotrns_rpt"/>
    <property type="match status" value="2"/>
</dbReference>
<dbReference type="SUPFAM" id="SSF49265">
    <property type="entry name" value="Fibronectin type III"/>
    <property type="match status" value="5"/>
</dbReference>
<gene>
    <name evidence="6" type="ORF">A3860_22860</name>
</gene>
<dbReference type="SUPFAM" id="SSF49313">
    <property type="entry name" value="Cadherin-like"/>
    <property type="match status" value="3"/>
</dbReference>
<dbReference type="InterPro" id="IPR003961">
    <property type="entry name" value="FN3_dom"/>
</dbReference>
<dbReference type="PROSITE" id="PS50825">
    <property type="entry name" value="HYR"/>
    <property type="match status" value="1"/>
</dbReference>
<dbReference type="Pfam" id="PF13385">
    <property type="entry name" value="Laminin_G_3"/>
    <property type="match status" value="2"/>
</dbReference>
<name>A0A1V9FZP1_9BACT</name>
<evidence type="ECO:0000313" key="7">
    <source>
        <dbReference type="Proteomes" id="UP000192796"/>
    </source>
</evidence>
<dbReference type="InterPro" id="IPR013783">
    <property type="entry name" value="Ig-like_fold"/>
</dbReference>
<dbReference type="InterPro" id="IPR011050">
    <property type="entry name" value="Pectin_lyase_fold/virulence"/>
</dbReference>
<dbReference type="SMART" id="SM00560">
    <property type="entry name" value="LamGL"/>
    <property type="match status" value="2"/>
</dbReference>
<feature type="domain" description="HYR" evidence="4">
    <location>
        <begin position="2549"/>
        <end position="2629"/>
    </location>
</feature>
<dbReference type="InterPro" id="IPR036116">
    <property type="entry name" value="FN3_sf"/>
</dbReference>
<dbReference type="Gene3D" id="2.60.40.740">
    <property type="match status" value="1"/>
</dbReference>
<evidence type="ECO:0000259" key="5">
    <source>
        <dbReference type="PROSITE" id="PS50853"/>
    </source>
</evidence>
<dbReference type="InterPro" id="IPR013425">
    <property type="entry name" value="Autotrns_rpt"/>
</dbReference>
<dbReference type="GO" id="GO:0005975">
    <property type="term" value="P:carbohydrate metabolic process"/>
    <property type="evidence" value="ECO:0007669"/>
    <property type="project" value="UniProtKB-ARBA"/>
</dbReference>
<dbReference type="InterPro" id="IPR015919">
    <property type="entry name" value="Cadherin-like_sf"/>
</dbReference>
<comment type="caution">
    <text evidence="6">The sequence shown here is derived from an EMBL/GenBank/DDBJ whole genome shotgun (WGS) entry which is preliminary data.</text>
</comment>
<protein>
    <submittedName>
        <fullName evidence="6">Uncharacterized protein</fullName>
    </submittedName>
</protein>
<keyword evidence="2" id="KW-0677">Repeat</keyword>
<dbReference type="STRING" id="1703345.A3860_22860"/>
<dbReference type="SUPFAM" id="SSF48230">
    <property type="entry name" value="Chondroitin AC/alginate lyase"/>
    <property type="match status" value="1"/>
</dbReference>
<dbReference type="Gene3D" id="2.60.120.260">
    <property type="entry name" value="Galactose-binding domain-like"/>
    <property type="match status" value="1"/>
</dbReference>
<dbReference type="Proteomes" id="UP000192796">
    <property type="component" value="Unassembled WGS sequence"/>
</dbReference>
<dbReference type="Gene3D" id="1.50.10.100">
    <property type="entry name" value="Chondroitin AC/alginate lyase"/>
    <property type="match status" value="1"/>
</dbReference>
<dbReference type="GO" id="GO:0005509">
    <property type="term" value="F:calcium ion binding"/>
    <property type="evidence" value="ECO:0007669"/>
    <property type="project" value="InterPro"/>
</dbReference>
<accession>A0A1V9FZP1</accession>
<sequence>MFMRSSTHAILQKTKLLRYVWVTGFTFLLGIQAMAQHFVHPGIPFTRYDLNQLKANITKEPWLSAYNAFKGDYRSQLSYTGSPQATVTRAPNLNNTIWINDMVAVHHLAFMWIFTGDSAYARRATDLLDAWAVTNTVWGGNESMLDIGDYAQYWATGADILRGTFPGWTDSNTIHVRNYFANVLYPTAAVPYPLRDANKGALQLKIALAAAAFLDDATKFNQAIDVYRMDAGGGMRNSLTNGEVGDAGRDDHWRVQAAALVWGAEVAYKQGIDMYEELDKRVLAIGELYNKYSFEGDTMTYIPMGGYASFWTSWGITTGARQADYTNILHGAYKLRKGIATPYNDMMRAALMQAGTSYYTPAGGDFLYLKSSDTSTAVTLPPIYYPAEHVQPVSNLTNVDIGNPGIAGNASYSNGVWTVNAAGNSTSSAFNYTFKKMSGDAGLVVKVNSMSLSSSGCGVMIRQSLAPGSTFYDIYLAATGGVGRHWQPKAPWWLKIERVGNRIFTYHSPDGVNWTGLGCWYSPSGYTSDLYYGFYTLSNNTSALNTAVFTNVGFSQAAPAGSPDISSATSATATVGSLFNYTITANGSPTIYSASGLPSGLSIDAATGVISGTPAALGQSEITLTATNGSGTGTATLMLNVIGNSAPAVPDSLIRTVVNTTQINLTWKSSTNATSYSVKRSLTAGGPYTTIQTGINITSFTDAAPVPEVNNYYVVTALTGTLESGASNEVFAAVPPAIPGKPVVISKNGQIDLSWSAANGAASYKVKRSLTTGGPYTVIAQVSANSYSDLNVANGTGYYYVVSSMGSTSESANSLESFGVPGSNSSTWSSDPDSEVWSEAANWMENSVPQSPAILTFRSTADSVLTNDLTNLEVSRMLFDTTANAYTINGNSFTLKTDLVNASSNTQTITTPITINNQVNVTAGSTIKYTSILSGSGGLTKNGSGVLHLSGQNTYSGNTILNGAVAIAGTGTGTPGSPITGPLGTGKIIMNGGTIWSGDSAATIYNDIEVAAGIKSYLLQTTNAITLYGRLTGSGTLWEDGNDYPGINLWGDNSGFTGTFVAALRSGKNRVRFSVPESGSANAFWNLDANGIDCIGIGFKTGTLHFGALTGRGYIRNDAGGTPTISIGALNQSTWFGGTLANYFDVVKVGTGTLLFTGNHTYGGTTTIKNGTFLLLNSSTNGAFASPIIDSSGTFGGTGLSQAAATIGTGSAANAYLAPGDGGIGTLTVAGLTMNSNATYNLEVSTKKGTADKMKASGVSLVGNPVLSVTDIDTGALALGTNFTILENTGANAISGAFKNMPEMSIVKLGSYDLRITYKGGDGNDVVLMDDRATPVIITSAKADTALVGRAYQYTITGIKSPKYFHAAALPSGLAVDTTTGVISGTPNVYGNFNVVLQAANDTLSGTDTLRLVVLNNVTSNVAVAEGDARVVVEWNSILNFTYKVKRSVAAAGPFTVIATTSTAKYTDSLLSNGTTYYYTVTAVDSSKEYPESAPVAATPKLGQWGYWKFNEASGTKAFDVWGANHGVLQAAAGRDTGFVSNGLKLNGSGTSYALLPNGIFSSLNDFTAMAWIKPKSLSTWMRVFDFGSSTNQYFFLTPQAAVTSDGKQTIRYAIKNNGTEQGLNFIAAIPLNDWTHLAVTQSGNTCTIYINGVAVISGTITIKPSNLGSTTQNYVGKSQWSDPLYNGIIDELKVYNRALSKTELNTAAGIFADTAMKARSYKYTVVSPISSPTQFVATGLPSGFTINAGSGEISGTTDTVGQFKVVVTVSNGATSGISTINLEVLDNVLKDVLVAAGDSKAIVEWNPLSGLSYSIKRATSANGPFTVIGTTTAIQYTDNSVTNGTTYYYQVVAKDSVAEYATSNIVEATPGPGQWDYWKFNDSTGTRAVDSWGARHGTLTGGISSTNGLQGKAIQLNGSNGYVTLPSGLMSAVTDFTIAGWVKLTASSTWARLFDFGTGSTNYMFLSPVSGSNTVRYAIKVNGGSEQQINSAAPLPAGEWHHVAVTLSGTLGTLYIDGVAAGTNSGMSNKPSALGTTNLNYIGKSQFGSDAYLNSIVDEFRIYNRALSAAEMKTLYTQFAPPLAPTNLVVTASNSKPALSWTASSGATSYNVKRAGTLAGPYTTIATAASANYTDTSAASCASYFYVVSASNSNGESANSIIATLAGKKLTGTVIGTDGSFNSNGNTKANALDGNLSTYFDGPTANGVWVGYDLGADSTQAVFKIRYAPRTGFGSRMVGGVFQGSNVASFSTATTLFTIAVTPADGVYTEKTITSTAAYRYIRYLAPNAGYGNVAEAEFYGIASAAVPQITSKAGTKNLSYGTAFSYTIPATNTNNFSATGLPNGLSLDACTGVISGTLNAAGTFPVILTASSTLGSAKDTMQLIIKKDQTITFNALLQKKIGDADFNAGAVASSGLAVSYTSSDTTVSKIVGGLVRITGRGTTMITASQSGDSVYKAATAVTQLLVVYQLPTVKTENIQVALDESGNASITPQEVDNGSVSYSGALTLSLDRTNFTCADIGSPITVTLTATDADGHSDTGTAQVSVIDNVDPVITAPAAIILNADNGACAATNVSPGVPVTSDNCGVQSVTNDAPASFPVGSTVVTWTVTDIHNNKSTAQQTVTVADNQKPTLNAPSDQSFCYSNGGTYTVPSLTATDNCGVASVSYVVSGATTRSGTGANASGAFNAGVSIIVWKVSDVHGNESTDTTKVTVNAALSATIPDVYAMNPAVDAKNTIYIGYGPAALTITAAPQGGTSPYSYFWNSGAATASVSVSTAGTYSVTVTDSKGCTANTAIVMKTLDVRCGNDNSKVMICHNKKTICVSSDAVQDHLNHGDYLGDCALGARQANTTTAGNGNAAAITVFPNPVNEMLTIQLGALNTGAVMQLYNGSGVLVKTERLVTSTTLLSVKTLPAGIYYIRIKNGETVSMHKIVKL</sequence>
<dbReference type="Pfam" id="PF12951">
    <property type="entry name" value="PATR"/>
    <property type="match status" value="2"/>
</dbReference>
<evidence type="ECO:0000259" key="4">
    <source>
        <dbReference type="PROSITE" id="PS50825"/>
    </source>
</evidence>
<keyword evidence="1" id="KW-0732">Signal</keyword>
<keyword evidence="7" id="KW-1185">Reference proteome</keyword>
<dbReference type="PANTHER" id="PTHR42535:SF2">
    <property type="entry name" value="CHROMOSOME UNDETERMINED SCAFFOLD_146, WHOLE GENOME SHOTGUN SEQUENCE"/>
    <property type="match status" value="1"/>
</dbReference>
<feature type="domain" description="Fibronectin type-III" evidence="5">
    <location>
        <begin position="649"/>
        <end position="737"/>
    </location>
</feature>
<dbReference type="SUPFAM" id="SSF51126">
    <property type="entry name" value="Pectin lyase-like"/>
    <property type="match status" value="1"/>
</dbReference>
<evidence type="ECO:0000256" key="2">
    <source>
        <dbReference type="ARBA" id="ARBA00022737"/>
    </source>
</evidence>
<dbReference type="PANTHER" id="PTHR42535">
    <property type="entry name" value="OOKINETE PROTEIN, PUTATIVE-RELATED"/>
    <property type="match status" value="1"/>
</dbReference>
<evidence type="ECO:0000313" key="6">
    <source>
        <dbReference type="EMBL" id="OQP63784.1"/>
    </source>
</evidence>
<dbReference type="EMBL" id="LVYD01000044">
    <property type="protein sequence ID" value="OQP63784.1"/>
    <property type="molecule type" value="Genomic_DNA"/>
</dbReference>
<keyword evidence="3" id="KW-1015">Disulfide bond</keyword>
<dbReference type="GO" id="GO:0016020">
    <property type="term" value="C:membrane"/>
    <property type="evidence" value="ECO:0007669"/>
    <property type="project" value="InterPro"/>
</dbReference>
<dbReference type="SUPFAM" id="SSF49899">
    <property type="entry name" value="Concanavalin A-like lectins/glucanases"/>
    <property type="match status" value="2"/>
</dbReference>
<dbReference type="InterPro" id="IPR013320">
    <property type="entry name" value="ConA-like_dom_sf"/>
</dbReference>
<dbReference type="SUPFAM" id="SSF49785">
    <property type="entry name" value="Galactose-binding domain-like"/>
    <property type="match status" value="1"/>
</dbReference>
<dbReference type="InterPro" id="IPR003410">
    <property type="entry name" value="HYR_dom"/>
</dbReference>
<dbReference type="Pfam" id="PF05345">
    <property type="entry name" value="He_PIG"/>
    <property type="match status" value="4"/>
</dbReference>
<dbReference type="InterPro" id="IPR026444">
    <property type="entry name" value="Secre_tail"/>
</dbReference>
<dbReference type="Gene3D" id="2.60.40.10">
    <property type="entry name" value="Immunoglobulins"/>
    <property type="match status" value="9"/>
</dbReference>
<evidence type="ECO:0000256" key="1">
    <source>
        <dbReference type="ARBA" id="ARBA00022729"/>
    </source>
</evidence>
<dbReference type="Gene3D" id="2.60.120.200">
    <property type="match status" value="3"/>
</dbReference>
<dbReference type="GO" id="GO:0004553">
    <property type="term" value="F:hydrolase activity, hydrolyzing O-glycosyl compounds"/>
    <property type="evidence" value="ECO:0007669"/>
    <property type="project" value="UniProtKB-ARBA"/>
</dbReference>
<dbReference type="NCBIfam" id="TIGR04183">
    <property type="entry name" value="Por_Secre_tail"/>
    <property type="match status" value="1"/>
</dbReference>
<reference evidence="6 7" key="1">
    <citation type="submission" date="2016-03" db="EMBL/GenBank/DDBJ databases">
        <title>Niastella vici sp. nov., isolated from farmland soil.</title>
        <authorList>
            <person name="Chen L."/>
            <person name="Wang D."/>
            <person name="Yang S."/>
            <person name="Wang G."/>
        </authorList>
    </citation>
    <scope>NUCLEOTIDE SEQUENCE [LARGE SCALE GENOMIC DNA]</scope>
    <source>
        <strain evidence="6 7">DJ57</strain>
    </source>
</reference>
<dbReference type="Pfam" id="PF18962">
    <property type="entry name" value="Por_Secre_tail"/>
    <property type="match status" value="1"/>
</dbReference>
<dbReference type="SMART" id="SM00060">
    <property type="entry name" value="FN3"/>
    <property type="match status" value="5"/>
</dbReference>
<dbReference type="PROSITE" id="PS50853">
    <property type="entry name" value="FN3"/>
    <property type="match status" value="1"/>
</dbReference>
<dbReference type="InterPro" id="IPR008929">
    <property type="entry name" value="Chondroitin_lyas"/>
</dbReference>
<evidence type="ECO:0000256" key="3">
    <source>
        <dbReference type="ARBA" id="ARBA00023157"/>
    </source>
</evidence>
<dbReference type="InterPro" id="IPR006558">
    <property type="entry name" value="LamG-like"/>
</dbReference>
<dbReference type="InterPro" id="IPR008979">
    <property type="entry name" value="Galactose-bd-like_sf"/>
</dbReference>
<organism evidence="6 7">
    <name type="scientific">Niastella vici</name>
    <dbReference type="NCBI Taxonomy" id="1703345"/>
    <lineage>
        <taxon>Bacteria</taxon>
        <taxon>Pseudomonadati</taxon>
        <taxon>Bacteroidota</taxon>
        <taxon>Chitinophagia</taxon>
        <taxon>Chitinophagales</taxon>
        <taxon>Chitinophagaceae</taxon>
        <taxon>Niastella</taxon>
    </lineage>
</organism>
<proteinExistence type="predicted"/>